<dbReference type="Gene3D" id="3.60.40.10">
    <property type="entry name" value="PPM-type phosphatase domain"/>
    <property type="match status" value="1"/>
</dbReference>
<accession>A0ABW6MYS1</accession>
<dbReference type="InterPro" id="IPR036457">
    <property type="entry name" value="PPM-type-like_dom_sf"/>
</dbReference>
<proteinExistence type="predicted"/>
<keyword evidence="2" id="KW-1185">Reference proteome</keyword>
<evidence type="ECO:0000313" key="1">
    <source>
        <dbReference type="EMBL" id="MFF0006075.1"/>
    </source>
</evidence>
<dbReference type="Proteomes" id="UP001601422">
    <property type="component" value="Unassembled WGS sequence"/>
</dbReference>
<evidence type="ECO:0008006" key="3">
    <source>
        <dbReference type="Google" id="ProtNLM"/>
    </source>
</evidence>
<reference evidence="1 2" key="1">
    <citation type="submission" date="2024-10" db="EMBL/GenBank/DDBJ databases">
        <title>The Natural Products Discovery Center: Release of the First 8490 Sequenced Strains for Exploring Actinobacteria Biosynthetic Diversity.</title>
        <authorList>
            <person name="Kalkreuter E."/>
            <person name="Kautsar S.A."/>
            <person name="Yang D."/>
            <person name="Bader C.D."/>
            <person name="Teijaro C.N."/>
            <person name="Fluegel L."/>
            <person name="Davis C.M."/>
            <person name="Simpson J.R."/>
            <person name="Lauterbach L."/>
            <person name="Steele A.D."/>
            <person name="Gui C."/>
            <person name="Meng S."/>
            <person name="Li G."/>
            <person name="Viehrig K."/>
            <person name="Ye F."/>
            <person name="Su P."/>
            <person name="Kiefer A.F."/>
            <person name="Nichols A."/>
            <person name="Cepeda A.J."/>
            <person name="Yan W."/>
            <person name="Fan B."/>
            <person name="Jiang Y."/>
            <person name="Adhikari A."/>
            <person name="Zheng C.-J."/>
            <person name="Schuster L."/>
            <person name="Cowan T.M."/>
            <person name="Smanski M.J."/>
            <person name="Chevrette M.G."/>
            <person name="De Carvalho L.P.S."/>
            <person name="Shen B."/>
        </authorList>
    </citation>
    <scope>NUCLEOTIDE SEQUENCE [LARGE SCALE GENOMIC DNA]</scope>
    <source>
        <strain evidence="1 2">NPDC005497</strain>
    </source>
</reference>
<sequence length="116" mass="12532">MLTDGVLERNAGSLGLSDLIVPTRALHPREAARTLIAAIVDTNHGHLQDDATVTCLDWPWSRPRNFGLIGSARAAAHSPAADWACPSRVDRPAMGKIRVYERASPARLRARIADAS</sequence>
<comment type="caution">
    <text evidence="1">The sequence shown here is derived from an EMBL/GenBank/DDBJ whole genome shotgun (WGS) entry which is preliminary data.</text>
</comment>
<protein>
    <recommendedName>
        <fullName evidence="3">PPM-type phosphatase domain-containing protein</fullName>
    </recommendedName>
</protein>
<dbReference type="EMBL" id="JBIAJP010000006">
    <property type="protein sequence ID" value="MFF0006075.1"/>
    <property type="molecule type" value="Genomic_DNA"/>
</dbReference>
<evidence type="ECO:0000313" key="2">
    <source>
        <dbReference type="Proteomes" id="UP001601422"/>
    </source>
</evidence>
<name>A0ABW6MYS1_9ACTN</name>
<dbReference type="RefSeq" id="WP_389831025.1">
    <property type="nucleotide sequence ID" value="NZ_JBIAJP010000006.1"/>
</dbReference>
<organism evidence="1 2">
    <name type="scientific">Streptomyces tibetensis</name>
    <dbReference type="NCBI Taxonomy" id="2382123"/>
    <lineage>
        <taxon>Bacteria</taxon>
        <taxon>Bacillati</taxon>
        <taxon>Actinomycetota</taxon>
        <taxon>Actinomycetes</taxon>
        <taxon>Kitasatosporales</taxon>
        <taxon>Streptomycetaceae</taxon>
        <taxon>Streptomyces</taxon>
    </lineage>
</organism>
<gene>
    <name evidence="1" type="ORF">ACFYQT_21880</name>
</gene>